<dbReference type="OrthoDB" id="3254104at2759"/>
<feature type="transmembrane region" description="Helical" evidence="1">
    <location>
        <begin position="29"/>
        <end position="49"/>
    </location>
</feature>
<keyword evidence="1" id="KW-1133">Transmembrane helix</keyword>
<dbReference type="AlphaFoldDB" id="W4JTP7"/>
<feature type="transmembrane region" description="Helical" evidence="1">
    <location>
        <begin position="80"/>
        <end position="100"/>
    </location>
</feature>
<gene>
    <name evidence="2" type="ORF">HETIRDRAFT_53139</name>
</gene>
<dbReference type="GeneID" id="20678242"/>
<evidence type="ECO:0000256" key="1">
    <source>
        <dbReference type="SAM" id="Phobius"/>
    </source>
</evidence>
<organism evidence="2 3">
    <name type="scientific">Heterobasidion irregulare (strain TC 32-1)</name>
    <dbReference type="NCBI Taxonomy" id="747525"/>
    <lineage>
        <taxon>Eukaryota</taxon>
        <taxon>Fungi</taxon>
        <taxon>Dikarya</taxon>
        <taxon>Basidiomycota</taxon>
        <taxon>Agaricomycotina</taxon>
        <taxon>Agaricomycetes</taxon>
        <taxon>Russulales</taxon>
        <taxon>Bondarzewiaceae</taxon>
        <taxon>Heterobasidion</taxon>
        <taxon>Heterobasidion annosum species complex</taxon>
    </lineage>
</organism>
<dbReference type="InParanoid" id="W4JTP7"/>
<dbReference type="eggNOG" id="ENOG502S05V">
    <property type="taxonomic scope" value="Eukaryota"/>
</dbReference>
<keyword evidence="3" id="KW-1185">Reference proteome</keyword>
<feature type="transmembrane region" description="Helical" evidence="1">
    <location>
        <begin position="107"/>
        <end position="134"/>
    </location>
</feature>
<dbReference type="HOGENOM" id="CLU_037457_1_0_1"/>
<dbReference type="KEGG" id="hir:HETIRDRAFT_53139"/>
<feature type="transmembrane region" description="Helical" evidence="1">
    <location>
        <begin position="146"/>
        <end position="168"/>
    </location>
</feature>
<evidence type="ECO:0000313" key="3">
    <source>
        <dbReference type="Proteomes" id="UP000030671"/>
    </source>
</evidence>
<sequence>MSSPHLALVQTQYMRMLLALDTIPRVDNLLACFFTWLLLAGFVLFPGTFASLQSIKVDDGVDGIQQIEAYVLHAVHNVPLYILAWICCGAGVFGMVWLWWKWSANYIWLLNGIFLPGFLHGLAGVITTLANVIGAQGGRFTDTSRATLIVTGVCTVVCGTLTFFYSVCKLRRVRLDHIHEVGKERAGKHGEGRLEEIKGPEPIRETSIGPRARAF</sequence>
<accession>W4JTP7</accession>
<dbReference type="EMBL" id="KI925464">
    <property type="protein sequence ID" value="ETW76913.1"/>
    <property type="molecule type" value="Genomic_DNA"/>
</dbReference>
<protein>
    <submittedName>
        <fullName evidence="2">Uncharacterized protein</fullName>
    </submittedName>
</protein>
<dbReference type="RefSeq" id="XP_009551168.1">
    <property type="nucleotide sequence ID" value="XM_009552873.1"/>
</dbReference>
<name>W4JTP7_HETIT</name>
<reference evidence="2 3" key="1">
    <citation type="journal article" date="2012" name="New Phytol.">
        <title>Insight into trade-off between wood decay and parasitism from the genome of a fungal forest pathogen.</title>
        <authorList>
            <person name="Olson A."/>
            <person name="Aerts A."/>
            <person name="Asiegbu F."/>
            <person name="Belbahri L."/>
            <person name="Bouzid O."/>
            <person name="Broberg A."/>
            <person name="Canback B."/>
            <person name="Coutinho P.M."/>
            <person name="Cullen D."/>
            <person name="Dalman K."/>
            <person name="Deflorio G."/>
            <person name="van Diepen L.T."/>
            <person name="Dunand C."/>
            <person name="Duplessis S."/>
            <person name="Durling M."/>
            <person name="Gonthier P."/>
            <person name="Grimwood J."/>
            <person name="Fossdal C.G."/>
            <person name="Hansson D."/>
            <person name="Henrissat B."/>
            <person name="Hietala A."/>
            <person name="Himmelstrand K."/>
            <person name="Hoffmeister D."/>
            <person name="Hogberg N."/>
            <person name="James T.Y."/>
            <person name="Karlsson M."/>
            <person name="Kohler A."/>
            <person name="Kues U."/>
            <person name="Lee Y.H."/>
            <person name="Lin Y.C."/>
            <person name="Lind M."/>
            <person name="Lindquist E."/>
            <person name="Lombard V."/>
            <person name="Lucas S."/>
            <person name="Lunden K."/>
            <person name="Morin E."/>
            <person name="Murat C."/>
            <person name="Park J."/>
            <person name="Raffaello T."/>
            <person name="Rouze P."/>
            <person name="Salamov A."/>
            <person name="Schmutz J."/>
            <person name="Solheim H."/>
            <person name="Stahlberg J."/>
            <person name="Velez H."/>
            <person name="de Vries R.P."/>
            <person name="Wiebenga A."/>
            <person name="Woodward S."/>
            <person name="Yakovlev I."/>
            <person name="Garbelotto M."/>
            <person name="Martin F."/>
            <person name="Grigoriev I.V."/>
            <person name="Stenlid J."/>
        </authorList>
    </citation>
    <scope>NUCLEOTIDE SEQUENCE [LARGE SCALE GENOMIC DNA]</scope>
    <source>
        <strain evidence="2 3">TC 32-1</strain>
    </source>
</reference>
<dbReference type="Proteomes" id="UP000030671">
    <property type="component" value="Unassembled WGS sequence"/>
</dbReference>
<keyword evidence="1" id="KW-0812">Transmembrane</keyword>
<evidence type="ECO:0000313" key="2">
    <source>
        <dbReference type="EMBL" id="ETW76913.1"/>
    </source>
</evidence>
<keyword evidence="1" id="KW-0472">Membrane</keyword>
<proteinExistence type="predicted"/>